<dbReference type="EMBL" id="LWQU01000196">
    <property type="protein sequence ID" value="OAN44511.1"/>
    <property type="molecule type" value="Genomic_DNA"/>
</dbReference>
<evidence type="ECO:0000256" key="3">
    <source>
        <dbReference type="SAM" id="Phobius"/>
    </source>
</evidence>
<dbReference type="InterPro" id="IPR050678">
    <property type="entry name" value="DNA_Partitioning_ATPase"/>
</dbReference>
<keyword evidence="3" id="KW-0812">Transmembrane</keyword>
<name>A0A178M6X0_9PROT</name>
<evidence type="ECO:0000259" key="4">
    <source>
        <dbReference type="Pfam" id="PF13614"/>
    </source>
</evidence>
<dbReference type="RefSeq" id="WP_068504556.1">
    <property type="nucleotide sequence ID" value="NZ_LWQU01000196.1"/>
</dbReference>
<reference evidence="5 6" key="1">
    <citation type="submission" date="2016-04" db="EMBL/GenBank/DDBJ databases">
        <title>Draft genome sequence of freshwater magnetotactic bacteria Magnetospirillum marisnigri SP-1 and Magnetospirillum moscoviense BB-1.</title>
        <authorList>
            <person name="Koziaeva V."/>
            <person name="Dziuba M.V."/>
            <person name="Ivanov T.M."/>
            <person name="Kuznetsov B."/>
            <person name="Grouzdev D.S."/>
        </authorList>
    </citation>
    <scope>NUCLEOTIDE SEQUENCE [LARGE SCALE GENOMIC DNA]</scope>
    <source>
        <strain evidence="5 6">BB-1</strain>
    </source>
</reference>
<dbReference type="SUPFAM" id="SSF52540">
    <property type="entry name" value="P-loop containing nucleoside triphosphate hydrolases"/>
    <property type="match status" value="1"/>
</dbReference>
<dbReference type="InterPro" id="IPR027417">
    <property type="entry name" value="P-loop_NTPase"/>
</dbReference>
<dbReference type="PANTHER" id="PTHR13696">
    <property type="entry name" value="P-LOOP CONTAINING NUCLEOSIDE TRIPHOSPHATE HYDROLASE"/>
    <property type="match status" value="1"/>
</dbReference>
<sequence>MSGTDIAAPALPPIIAVFNHKGGVAKTTTAANLATCLAAFGLKVVLIDLDAQGNATAGFGVLPLPAVGSYDVLLGNSEIEPVLAASGFPGLSLLPATTDLRLAELQLATDEHSHLQLRKSLTEHHLSRWADIAVIDCPPSLGMVTANALTAASHVVIPARPDPYTHEGLVNTWHEIKRLKETVNSRLTVAGILLTMVTGDATETDVARTMRAEFGDMVYKVMVETDPKVVEAAQAGVPVVVLDPDGGSGRAYVAATLELLTRLAAGQPLPDGFNQDSVLNTLRDWRARLPALQRRPTESEAWAAVPKAWDDAEPHDDWTPERLTPAEPARKFTMGWLAGAFLAGLALGAGLALTIAG</sequence>
<dbReference type="PANTHER" id="PTHR13696:SF52">
    <property type="entry name" value="PARA FAMILY PROTEIN CT_582"/>
    <property type="match status" value="1"/>
</dbReference>
<comment type="function">
    <text evidence="1">Involved in chromosome partition. Localize to both poles of the predivisional cell following completion of DNA replication.</text>
</comment>
<dbReference type="CDD" id="cd02042">
    <property type="entry name" value="ParAB_family"/>
    <property type="match status" value="1"/>
</dbReference>
<organism evidence="5 6">
    <name type="scientific">Magnetospirillum moscoviense</name>
    <dbReference type="NCBI Taxonomy" id="1437059"/>
    <lineage>
        <taxon>Bacteria</taxon>
        <taxon>Pseudomonadati</taxon>
        <taxon>Pseudomonadota</taxon>
        <taxon>Alphaproteobacteria</taxon>
        <taxon>Rhodospirillales</taxon>
        <taxon>Rhodospirillaceae</taxon>
        <taxon>Magnetospirillum</taxon>
    </lineage>
</organism>
<evidence type="ECO:0000313" key="6">
    <source>
        <dbReference type="Proteomes" id="UP000078543"/>
    </source>
</evidence>
<dbReference type="Pfam" id="PF13614">
    <property type="entry name" value="AAA_31"/>
    <property type="match status" value="1"/>
</dbReference>
<dbReference type="OrthoDB" id="9804460at2"/>
<dbReference type="STRING" id="1437059.A6A05_04935"/>
<evidence type="ECO:0000256" key="1">
    <source>
        <dbReference type="ARBA" id="ARBA00057242"/>
    </source>
</evidence>
<keyword evidence="6" id="KW-1185">Reference proteome</keyword>
<feature type="domain" description="AAA" evidence="4">
    <location>
        <begin position="14"/>
        <end position="188"/>
    </location>
</feature>
<proteinExistence type="predicted"/>
<keyword evidence="3" id="KW-0472">Membrane</keyword>
<dbReference type="AlphaFoldDB" id="A0A178M6X0"/>
<dbReference type="Proteomes" id="UP000078543">
    <property type="component" value="Unassembled WGS sequence"/>
</dbReference>
<evidence type="ECO:0000256" key="2">
    <source>
        <dbReference type="ARBA" id="ARBA00074747"/>
    </source>
</evidence>
<dbReference type="InterPro" id="IPR025669">
    <property type="entry name" value="AAA_dom"/>
</dbReference>
<keyword evidence="3" id="KW-1133">Transmembrane helix</keyword>
<gene>
    <name evidence="5" type="ORF">A6A05_04935</name>
</gene>
<accession>A0A178M6X0</accession>
<evidence type="ECO:0000313" key="5">
    <source>
        <dbReference type="EMBL" id="OAN44511.1"/>
    </source>
</evidence>
<feature type="transmembrane region" description="Helical" evidence="3">
    <location>
        <begin position="334"/>
        <end position="356"/>
    </location>
</feature>
<dbReference type="Gene3D" id="3.40.50.300">
    <property type="entry name" value="P-loop containing nucleotide triphosphate hydrolases"/>
    <property type="match status" value="1"/>
</dbReference>
<comment type="caution">
    <text evidence="5">The sequence shown here is derived from an EMBL/GenBank/DDBJ whole genome shotgun (WGS) entry which is preliminary data.</text>
</comment>
<dbReference type="FunFam" id="3.40.50.300:FF:000285">
    <property type="entry name" value="Sporulation initiation inhibitor Soj"/>
    <property type="match status" value="1"/>
</dbReference>
<protein>
    <recommendedName>
        <fullName evidence="2">Chromosome partitioning protein ParA</fullName>
    </recommendedName>
</protein>